<feature type="region of interest" description="Disordered" evidence="1">
    <location>
        <begin position="1"/>
        <end position="20"/>
    </location>
</feature>
<geneLocation type="mitochondrion" evidence="2"/>
<reference evidence="2" key="1">
    <citation type="journal article" date="2018" name="Gene">
        <title>The complete mitochondrial genome of the Caulerpa lentillifera (Ulvophyceae, Chlorophyta): Sequence, genome content, organization structure and phylogenetic consideration.</title>
        <authorList>
            <person name="Zheng F."/>
            <person name="Liu H."/>
            <person name="Jiang M."/>
            <person name="Xu Z."/>
            <person name="Wang Z."/>
            <person name="Wang C."/>
            <person name="Du F."/>
            <person name="Shen Z."/>
            <person name="Wang B."/>
        </authorList>
    </citation>
    <scope>NUCLEOTIDE SEQUENCE</scope>
</reference>
<dbReference type="AlphaFoldDB" id="A0A2Z2QLF4"/>
<protein>
    <submittedName>
        <fullName evidence="2">Uncharacterized protein</fullName>
    </submittedName>
</protein>
<dbReference type="EMBL" id="KX761577">
    <property type="protein sequence ID" value="AST24225.1"/>
    <property type="molecule type" value="Genomic_DNA"/>
</dbReference>
<gene>
    <name evidence="2" type="primary">orf104</name>
</gene>
<dbReference type="EMBL" id="MN201586">
    <property type="protein sequence ID" value="QKS32246.1"/>
    <property type="molecule type" value="Genomic_DNA"/>
</dbReference>
<dbReference type="RefSeq" id="YP_009504750.1">
    <property type="nucleotide sequence ID" value="NC_038217.1"/>
</dbReference>
<proteinExistence type="predicted"/>
<dbReference type="GeneID" id="37544002"/>
<name>A0A2Z2QLF4_9CHLO</name>
<reference evidence="3" key="2">
    <citation type="journal article" date="2019" name="Mitochondrial DNA Part B Resour">
        <title>The complete mitogenome of Caulerpa lentillifera and its phylogenetic analysis.</title>
        <authorList>
            <person name="Jia X."/>
            <person name="Liu T."/>
            <person name="Wang X."/>
            <person name="Tang X."/>
            <person name="Jin Y."/>
        </authorList>
    </citation>
    <scope>NUCLEOTIDE SEQUENCE</scope>
</reference>
<keyword evidence="2" id="KW-0496">Mitochondrion</keyword>
<organism evidence="2">
    <name type="scientific">Caulerpa lentillifera</name>
    <dbReference type="NCBI Taxonomy" id="148947"/>
    <lineage>
        <taxon>Eukaryota</taxon>
        <taxon>Viridiplantae</taxon>
        <taxon>Chlorophyta</taxon>
        <taxon>core chlorophytes</taxon>
        <taxon>Ulvophyceae</taxon>
        <taxon>TCBD clade</taxon>
        <taxon>Bryopsidales</taxon>
        <taxon>Halimedineae</taxon>
        <taxon>Caulerpaceae</taxon>
        <taxon>Caulerpa</taxon>
    </lineage>
</organism>
<accession>A0A2Z2QLF4</accession>
<evidence type="ECO:0000256" key="1">
    <source>
        <dbReference type="SAM" id="MobiDB-lite"/>
    </source>
</evidence>
<evidence type="ECO:0000313" key="2">
    <source>
        <dbReference type="EMBL" id="AST24225.1"/>
    </source>
</evidence>
<evidence type="ECO:0000313" key="3">
    <source>
        <dbReference type="EMBL" id="QKS32246.1"/>
    </source>
</evidence>
<sequence>MASPPAKSATPQGTRRRAATEGLCLATQTRKANNLPSGPPTFQSRNPKSFGKRVIALCAPKGLPCSFYTLSYSFQFGVWPLFTRRELGAHRLLCKETKVKAARY</sequence>